<keyword evidence="1" id="KW-0808">Transferase</keyword>
<evidence type="ECO:0000313" key="9">
    <source>
        <dbReference type="Proteomes" id="UP000290657"/>
    </source>
</evidence>
<dbReference type="GO" id="GO:0005524">
    <property type="term" value="F:ATP binding"/>
    <property type="evidence" value="ECO:0007669"/>
    <property type="project" value="UniProtKB-KW"/>
</dbReference>
<dbReference type="SUPFAM" id="SSF56042">
    <property type="entry name" value="PurM C-terminal domain-like"/>
    <property type="match status" value="1"/>
</dbReference>
<evidence type="ECO:0000256" key="3">
    <source>
        <dbReference type="ARBA" id="ARBA00022777"/>
    </source>
</evidence>
<dbReference type="GO" id="GO:0004756">
    <property type="term" value="F:selenide, water dikinase activity"/>
    <property type="evidence" value="ECO:0007669"/>
    <property type="project" value="TreeGrafter"/>
</dbReference>
<dbReference type="InterPro" id="IPR004536">
    <property type="entry name" value="SPS/SelD"/>
</dbReference>
<dbReference type="InterPro" id="IPR016188">
    <property type="entry name" value="PurM-like_N"/>
</dbReference>
<dbReference type="PANTHER" id="PTHR10256:SF0">
    <property type="entry name" value="INACTIVE SELENIDE, WATER DIKINASE-LIKE PROTEIN-RELATED"/>
    <property type="match status" value="1"/>
</dbReference>
<keyword evidence="4" id="KW-0067">ATP-binding</keyword>
<dbReference type="NCBIfam" id="TIGR00476">
    <property type="entry name" value="selD"/>
    <property type="match status" value="1"/>
</dbReference>
<dbReference type="InterPro" id="IPR036676">
    <property type="entry name" value="PurM-like_C_sf"/>
</dbReference>
<dbReference type="Proteomes" id="UP000290657">
    <property type="component" value="Unassembled WGS sequence"/>
</dbReference>
<keyword evidence="3 8" id="KW-0418">Kinase</keyword>
<evidence type="ECO:0000313" key="8">
    <source>
        <dbReference type="EMBL" id="RXJ60779.1"/>
    </source>
</evidence>
<dbReference type="RefSeq" id="WP_128994913.1">
    <property type="nucleotide sequence ID" value="NZ_PDKN01000001.1"/>
</dbReference>
<keyword evidence="5" id="KW-0711">Selenium</keyword>
<evidence type="ECO:0000259" key="6">
    <source>
        <dbReference type="Pfam" id="PF00586"/>
    </source>
</evidence>
<dbReference type="Gene3D" id="3.30.1330.10">
    <property type="entry name" value="PurM-like, N-terminal domain"/>
    <property type="match status" value="1"/>
</dbReference>
<dbReference type="GO" id="GO:0016260">
    <property type="term" value="P:selenocysteine biosynthetic process"/>
    <property type="evidence" value="ECO:0007669"/>
    <property type="project" value="TreeGrafter"/>
</dbReference>
<feature type="domain" description="PurM-like C-terminal" evidence="7">
    <location>
        <begin position="166"/>
        <end position="341"/>
    </location>
</feature>
<name>A0A4Q0XWX0_9BACT</name>
<gene>
    <name evidence="8" type="primary">selD</name>
    <name evidence="8" type="ORF">CRV04_01830</name>
</gene>
<organism evidence="8 9">
    <name type="scientific">Candidatus Marinarcus aquaticus</name>
    <dbReference type="NCBI Taxonomy" id="2044504"/>
    <lineage>
        <taxon>Bacteria</taxon>
        <taxon>Pseudomonadati</taxon>
        <taxon>Campylobacterota</taxon>
        <taxon>Epsilonproteobacteria</taxon>
        <taxon>Campylobacterales</taxon>
        <taxon>Arcobacteraceae</taxon>
        <taxon>Candidatus Marinarcus</taxon>
    </lineage>
</organism>
<comment type="caution">
    <text evidence="8">The sequence shown here is derived from an EMBL/GenBank/DDBJ whole genome shotgun (WGS) entry which is preliminary data.</text>
</comment>
<feature type="domain" description="PurM-like N-terminal" evidence="6">
    <location>
        <begin position="46"/>
        <end position="151"/>
    </location>
</feature>
<dbReference type="GO" id="GO:0005737">
    <property type="term" value="C:cytoplasm"/>
    <property type="evidence" value="ECO:0007669"/>
    <property type="project" value="TreeGrafter"/>
</dbReference>
<reference evidence="8 9" key="1">
    <citation type="submission" date="2017-10" db="EMBL/GenBank/DDBJ databases">
        <title>Genomics of the genus Arcobacter.</title>
        <authorList>
            <person name="Perez-Cataluna A."/>
            <person name="Figueras M.J."/>
        </authorList>
    </citation>
    <scope>NUCLEOTIDE SEQUENCE [LARGE SCALE GENOMIC DNA]</scope>
    <source>
        <strain evidence="8 9">CECT 8987</strain>
    </source>
</reference>
<accession>A0A4Q0XWX0</accession>
<dbReference type="AlphaFoldDB" id="A0A4Q0XWX0"/>
<protein>
    <submittedName>
        <fullName evidence="8">Selenide, water dikinase SelD</fullName>
    </submittedName>
</protein>
<dbReference type="SUPFAM" id="SSF55326">
    <property type="entry name" value="PurM N-terminal domain-like"/>
    <property type="match status" value="1"/>
</dbReference>
<keyword evidence="9" id="KW-1185">Reference proteome</keyword>
<evidence type="ECO:0000259" key="7">
    <source>
        <dbReference type="Pfam" id="PF02769"/>
    </source>
</evidence>
<dbReference type="EMBL" id="PDKN01000001">
    <property type="protein sequence ID" value="RXJ60779.1"/>
    <property type="molecule type" value="Genomic_DNA"/>
</dbReference>
<keyword evidence="2" id="KW-0547">Nucleotide-binding</keyword>
<dbReference type="Gene3D" id="3.90.650.10">
    <property type="entry name" value="PurM-like C-terminal domain"/>
    <property type="match status" value="1"/>
</dbReference>
<dbReference type="Pfam" id="PF00586">
    <property type="entry name" value="AIRS"/>
    <property type="match status" value="1"/>
</dbReference>
<dbReference type="OrthoDB" id="9767928at2"/>
<evidence type="ECO:0000256" key="1">
    <source>
        <dbReference type="ARBA" id="ARBA00022679"/>
    </source>
</evidence>
<evidence type="ECO:0000256" key="2">
    <source>
        <dbReference type="ARBA" id="ARBA00022741"/>
    </source>
</evidence>
<sequence length="343" mass="37565">MNRDYPLTKLLPTQEHMTKYDAVNLEHVCHSCAQNKNLLIGPETLEDASVYQLNENEALVQTQELLAPMVDNPYSYGKIAAAHSLSSLFSMGATVKTAMSTLGYNASINDKALHNEILKGGDEKIKECGGVSMAYGSINSSSLMYGLSVLGTLHPKNIYKNNTAKIGHVLVLTKPLGMGILTSAIKKDLLDSNTIKEATHIMESLNYLPSQIMKKYDVSACTTVSYQGLLGHALASTTPFTSYNIHCGEVPVAPLAQELADQDVIPIETMQNMDYIDEHLTIMCNTSKCKLIYCDTQISGGLLIAMNKEDAKEYIKEIEELTFGYARIIGEVIPRGISALIVY</sequence>
<dbReference type="InterPro" id="IPR036921">
    <property type="entry name" value="PurM-like_N_sf"/>
</dbReference>
<proteinExistence type="predicted"/>
<evidence type="ECO:0000256" key="4">
    <source>
        <dbReference type="ARBA" id="ARBA00022840"/>
    </source>
</evidence>
<evidence type="ECO:0000256" key="5">
    <source>
        <dbReference type="ARBA" id="ARBA00023266"/>
    </source>
</evidence>
<dbReference type="Pfam" id="PF02769">
    <property type="entry name" value="AIRS_C"/>
    <property type="match status" value="1"/>
</dbReference>
<dbReference type="InterPro" id="IPR010918">
    <property type="entry name" value="PurM-like_C_dom"/>
</dbReference>
<dbReference type="PANTHER" id="PTHR10256">
    <property type="entry name" value="SELENIDE, WATER DIKINASE"/>
    <property type="match status" value="1"/>
</dbReference>